<dbReference type="EMBL" id="JBEDNZ010000003">
    <property type="protein sequence ID" value="KAL0849758.1"/>
    <property type="molecule type" value="Genomic_DNA"/>
</dbReference>
<accession>A0ABD0TKJ2</accession>
<comment type="caution">
    <text evidence="2">The sequence shown here is derived from an EMBL/GenBank/DDBJ whole genome shotgun (WGS) entry which is preliminary data.</text>
</comment>
<dbReference type="Pfam" id="PF10551">
    <property type="entry name" value="MULE"/>
    <property type="match status" value="1"/>
</dbReference>
<sequence>MTRELEIIKNQKGGCLMIRGNGHRYTKNKTNANGTTLWRCVNRICSASATLDKDNQNILRESAHVCEPSMVVNEVVKKREELKRAVCEDLGPVPKIVEDVMKKLRKDSKKDADLIPTFNTMKDSLYRARKRFLNTDLLAHDTTQSITIPEVLAKHFLVCEDGDQEKNIVFSTKTARNIIKGSSGSFFADGTFKVTPKPFYQFYVLHLDLNSDKKTTNIIPVIYVLLPNKTEQTYNRLFSIIKQNFEIDIKNFKCDYEIAQMNAVSNIFPNAKISGCYYHFNHAVWKYSKKIKLNSTSEGRNVTRMVAMFPLLPESYISVAWRHILDNAPNSQEMTRFRRYFETQWFPKLPASILSCAGQRHRTTNCLEGWHRRINGRMGKSHSLYDFLFKLRKEAKFWNQRISDSLFKKMRNKRRLRDVTFDKKYERYLNLLENNILDLPSFFRKNIYLRLSLYKK</sequence>
<dbReference type="InterPro" id="IPR018289">
    <property type="entry name" value="MULE_transposase_dom"/>
</dbReference>
<dbReference type="AlphaFoldDB" id="A0ABD0TKJ2"/>
<protein>
    <recommendedName>
        <fullName evidence="1">MULE transposase domain-containing protein</fullName>
    </recommendedName>
</protein>
<evidence type="ECO:0000313" key="3">
    <source>
        <dbReference type="Proteomes" id="UP001549921"/>
    </source>
</evidence>
<reference evidence="2 3" key="1">
    <citation type="submission" date="2024-06" db="EMBL/GenBank/DDBJ databases">
        <title>A chromosome-level genome assembly of beet webworm, Loxostege sticticalis.</title>
        <authorList>
            <person name="Zhang Y."/>
        </authorList>
    </citation>
    <scope>NUCLEOTIDE SEQUENCE [LARGE SCALE GENOMIC DNA]</scope>
    <source>
        <strain evidence="2">AQ028</strain>
        <tissue evidence="2">Male pupae</tissue>
    </source>
</reference>
<dbReference type="Proteomes" id="UP001549921">
    <property type="component" value="Unassembled WGS sequence"/>
</dbReference>
<evidence type="ECO:0000259" key="1">
    <source>
        <dbReference type="Pfam" id="PF10551"/>
    </source>
</evidence>
<feature type="domain" description="MULE transposase" evidence="1">
    <location>
        <begin position="188"/>
        <end position="282"/>
    </location>
</feature>
<organism evidence="2 3">
    <name type="scientific">Loxostege sticticalis</name>
    <name type="common">Beet webworm moth</name>
    <dbReference type="NCBI Taxonomy" id="481309"/>
    <lineage>
        <taxon>Eukaryota</taxon>
        <taxon>Metazoa</taxon>
        <taxon>Ecdysozoa</taxon>
        <taxon>Arthropoda</taxon>
        <taxon>Hexapoda</taxon>
        <taxon>Insecta</taxon>
        <taxon>Pterygota</taxon>
        <taxon>Neoptera</taxon>
        <taxon>Endopterygota</taxon>
        <taxon>Lepidoptera</taxon>
        <taxon>Glossata</taxon>
        <taxon>Ditrysia</taxon>
        <taxon>Pyraloidea</taxon>
        <taxon>Crambidae</taxon>
        <taxon>Pyraustinae</taxon>
        <taxon>Loxostege</taxon>
    </lineage>
</organism>
<name>A0ABD0TKJ2_LOXSC</name>
<dbReference type="Gene3D" id="2.20.25.240">
    <property type="match status" value="1"/>
</dbReference>
<dbReference type="PANTHER" id="PTHR47160:SF10">
    <property type="entry name" value="MULE TRANSPOSASE DOMAIN-CONTAINING PROTEIN"/>
    <property type="match status" value="1"/>
</dbReference>
<gene>
    <name evidence="2" type="ORF">ABMA28_011712</name>
</gene>
<evidence type="ECO:0000313" key="2">
    <source>
        <dbReference type="EMBL" id="KAL0849758.1"/>
    </source>
</evidence>
<dbReference type="PANTHER" id="PTHR47160">
    <property type="entry name" value="PUTATIVE-RELATED"/>
    <property type="match status" value="1"/>
</dbReference>
<proteinExistence type="predicted"/>